<dbReference type="RefSeq" id="WP_271172446.1">
    <property type="nucleotide sequence ID" value="NZ_BSEJ01000003.1"/>
</dbReference>
<name>A0A9W6H1V0_9MICO</name>
<dbReference type="EMBL" id="BSEJ01000003">
    <property type="protein sequence ID" value="GLJ60727.1"/>
    <property type="molecule type" value="Genomic_DNA"/>
</dbReference>
<feature type="transmembrane region" description="Helical" evidence="1">
    <location>
        <begin position="56"/>
        <end position="80"/>
    </location>
</feature>
<gene>
    <name evidence="2" type="ORF">GCM10017576_08560</name>
</gene>
<evidence type="ECO:0000313" key="2">
    <source>
        <dbReference type="EMBL" id="GLJ60727.1"/>
    </source>
</evidence>
<keyword evidence="1" id="KW-0472">Membrane</keyword>
<feature type="transmembrane region" description="Helical" evidence="1">
    <location>
        <begin position="126"/>
        <end position="146"/>
    </location>
</feature>
<feature type="transmembrane region" description="Helical" evidence="1">
    <location>
        <begin position="206"/>
        <end position="230"/>
    </location>
</feature>
<keyword evidence="1" id="KW-0812">Transmembrane</keyword>
<evidence type="ECO:0008006" key="4">
    <source>
        <dbReference type="Google" id="ProtNLM"/>
    </source>
</evidence>
<evidence type="ECO:0000313" key="3">
    <source>
        <dbReference type="Proteomes" id="UP001142462"/>
    </source>
</evidence>
<reference evidence="2" key="2">
    <citation type="submission" date="2023-01" db="EMBL/GenBank/DDBJ databases">
        <authorList>
            <person name="Sun Q."/>
            <person name="Evtushenko L."/>
        </authorList>
    </citation>
    <scope>NUCLEOTIDE SEQUENCE</scope>
    <source>
        <strain evidence="2">VKM Ac-1020</strain>
    </source>
</reference>
<comment type="caution">
    <text evidence="2">The sequence shown here is derived from an EMBL/GenBank/DDBJ whole genome shotgun (WGS) entry which is preliminary data.</text>
</comment>
<protein>
    <recommendedName>
        <fullName evidence="4">FAR-17a/AIG1-like protein</fullName>
    </recommendedName>
</protein>
<accession>A0A9W6H1V0</accession>
<proteinExistence type="predicted"/>
<reference evidence="2" key="1">
    <citation type="journal article" date="2014" name="Int. J. Syst. Evol. Microbiol.">
        <title>Complete genome sequence of Corynebacterium casei LMG S-19264T (=DSM 44701T), isolated from a smear-ripened cheese.</title>
        <authorList>
            <consortium name="US DOE Joint Genome Institute (JGI-PGF)"/>
            <person name="Walter F."/>
            <person name="Albersmeier A."/>
            <person name="Kalinowski J."/>
            <person name="Ruckert C."/>
        </authorList>
    </citation>
    <scope>NUCLEOTIDE SEQUENCE</scope>
    <source>
        <strain evidence="2">VKM Ac-1020</strain>
    </source>
</reference>
<dbReference type="Proteomes" id="UP001142462">
    <property type="component" value="Unassembled WGS sequence"/>
</dbReference>
<keyword evidence="3" id="KW-1185">Reference proteome</keyword>
<feature type="transmembrane region" description="Helical" evidence="1">
    <location>
        <begin position="92"/>
        <end position="114"/>
    </location>
</feature>
<sequence length="253" mass="27096">MTADSRAWTTAWQIARIATAIALVSATAAQFSRTVGNALTKTEAHASHLPTVISNFFSYFTIESNLSSAILLVVAAIWTWTRGRDGRREPAGLSLLLACVSTYMIVTGVVYNILLRGIEDPTTSVAWANEVLHVVGPLFLLADVLVAPRRGALPWRALAVVIAFPVVWAVYTLLRANAITGPATGNPWWYPYPFLDPHLQGGYGGVALYIVGIASAMGVIGAAVIGVGRWRAARTAAERMAAGRLPEERTPIA</sequence>
<dbReference type="InterPro" id="IPR049713">
    <property type="entry name" value="Pr6Pr-like"/>
</dbReference>
<dbReference type="NCBIfam" id="NF038065">
    <property type="entry name" value="Pr6Pr"/>
    <property type="match status" value="1"/>
</dbReference>
<dbReference type="AlphaFoldDB" id="A0A9W6H1V0"/>
<feature type="transmembrane region" description="Helical" evidence="1">
    <location>
        <begin position="153"/>
        <end position="174"/>
    </location>
</feature>
<evidence type="ECO:0000256" key="1">
    <source>
        <dbReference type="SAM" id="Phobius"/>
    </source>
</evidence>
<keyword evidence="1" id="KW-1133">Transmembrane helix</keyword>
<organism evidence="2 3">
    <name type="scientific">Microbacterium barkeri</name>
    <dbReference type="NCBI Taxonomy" id="33917"/>
    <lineage>
        <taxon>Bacteria</taxon>
        <taxon>Bacillati</taxon>
        <taxon>Actinomycetota</taxon>
        <taxon>Actinomycetes</taxon>
        <taxon>Micrococcales</taxon>
        <taxon>Microbacteriaceae</taxon>
        <taxon>Microbacterium</taxon>
    </lineage>
</organism>